<feature type="region of interest" description="Disordered" evidence="1">
    <location>
        <begin position="169"/>
        <end position="188"/>
    </location>
</feature>
<feature type="region of interest" description="Disordered" evidence="1">
    <location>
        <begin position="110"/>
        <end position="152"/>
    </location>
</feature>
<feature type="region of interest" description="Disordered" evidence="1">
    <location>
        <begin position="1"/>
        <end position="89"/>
    </location>
</feature>
<dbReference type="OrthoDB" id="6279972at2759"/>
<reference evidence="4" key="1">
    <citation type="submission" date="2016-06" db="UniProtKB">
        <authorList>
            <consortium name="WormBaseParasite"/>
        </authorList>
    </citation>
    <scope>IDENTIFICATION</scope>
</reference>
<feature type="compositionally biased region" description="Polar residues" evidence="1">
    <location>
        <begin position="27"/>
        <end position="49"/>
    </location>
</feature>
<organism evidence="4">
    <name type="scientific">Echinostoma caproni</name>
    <dbReference type="NCBI Taxonomy" id="27848"/>
    <lineage>
        <taxon>Eukaryota</taxon>
        <taxon>Metazoa</taxon>
        <taxon>Spiralia</taxon>
        <taxon>Lophotrochozoa</taxon>
        <taxon>Platyhelminthes</taxon>
        <taxon>Trematoda</taxon>
        <taxon>Digenea</taxon>
        <taxon>Plagiorchiida</taxon>
        <taxon>Echinostomata</taxon>
        <taxon>Echinostomatoidea</taxon>
        <taxon>Echinostomatidae</taxon>
        <taxon>Echinostoma</taxon>
    </lineage>
</organism>
<name>A0A183ADR4_9TREM</name>
<reference evidence="2 3" key="2">
    <citation type="submission" date="2018-11" db="EMBL/GenBank/DDBJ databases">
        <authorList>
            <consortium name="Pathogen Informatics"/>
        </authorList>
    </citation>
    <scope>NUCLEOTIDE SEQUENCE [LARGE SCALE GENOMIC DNA]</scope>
    <source>
        <strain evidence="2 3">Egypt</strain>
    </source>
</reference>
<evidence type="ECO:0000313" key="2">
    <source>
        <dbReference type="EMBL" id="VDP74534.1"/>
    </source>
</evidence>
<dbReference type="AlphaFoldDB" id="A0A183ADR4"/>
<dbReference type="Proteomes" id="UP000272942">
    <property type="component" value="Unassembled WGS sequence"/>
</dbReference>
<proteinExistence type="predicted"/>
<dbReference type="WBParaSite" id="ECPE_0000511101-mRNA-1">
    <property type="protein sequence ID" value="ECPE_0000511101-mRNA-1"/>
    <property type="gene ID" value="ECPE_0000511101"/>
</dbReference>
<evidence type="ECO:0000313" key="3">
    <source>
        <dbReference type="Proteomes" id="UP000272942"/>
    </source>
</evidence>
<feature type="compositionally biased region" description="Polar residues" evidence="1">
    <location>
        <begin position="1"/>
        <end position="17"/>
    </location>
</feature>
<keyword evidence="3" id="KW-1185">Reference proteome</keyword>
<evidence type="ECO:0000313" key="4">
    <source>
        <dbReference type="WBParaSite" id="ECPE_0000511101-mRNA-1"/>
    </source>
</evidence>
<accession>A0A183ADR4</accession>
<evidence type="ECO:0000256" key="1">
    <source>
        <dbReference type="SAM" id="MobiDB-lite"/>
    </source>
</evidence>
<sequence>MDATVDSSAVPNYSDNFASDVHRDTSLAVNVSLSSSGDCAQPATLSTESSDSKRLDSTSAVIWHDDDDEDNQTNPHQHRMPDDDDDEIDRLVYTDPNRLWANGTVIPSRLTKSPVTARPHPTATSSPYAGPPGHKHSSRKSNTSVGFHDEKENFPEVETRYYVVERYYGPEPRQPLLSRYGQHRQTQN</sequence>
<dbReference type="EMBL" id="UZAN01041948">
    <property type="protein sequence ID" value="VDP74534.1"/>
    <property type="molecule type" value="Genomic_DNA"/>
</dbReference>
<protein>
    <submittedName>
        <fullName evidence="4">HYLS1_C domain-containing protein</fullName>
    </submittedName>
</protein>
<gene>
    <name evidence="2" type="ORF">ECPE_LOCUS5099</name>
</gene>